<dbReference type="InterPro" id="IPR009009">
    <property type="entry name" value="RlpA-like_DPBB"/>
</dbReference>
<dbReference type="Gene3D" id="2.40.40.10">
    <property type="entry name" value="RlpA-like domain"/>
    <property type="match status" value="1"/>
</dbReference>
<dbReference type="EMBL" id="QWDD01000001">
    <property type="protein sequence ID" value="RNJ51614.1"/>
    <property type="molecule type" value="Genomic_DNA"/>
</dbReference>
<sequence>MAALHSPSRAGFNRVTGRRTDTWRMTPYLRSIPGAAFIGRAMRASFYGAGERLNRHTATGEVFNPRAMTAAHRTLPMGTRLQVCYRGCVVVRINDRGPAAWTGKALDLTAGAARAIGHPGDAYVQAAVVR</sequence>
<keyword evidence="2" id="KW-0449">Lipoprotein</keyword>
<reference evidence="2 3" key="1">
    <citation type="submission" date="2018-08" db="EMBL/GenBank/DDBJ databases">
        <title>Genome sequence of Methylocystis hirsuta CSC1, a methanotroph able to accumulate PHAs.</title>
        <authorList>
            <person name="Bordel S."/>
            <person name="Rodriguez E."/>
            <person name="Gancedo J."/>
            <person name="Munoz R."/>
        </authorList>
    </citation>
    <scope>NUCLEOTIDE SEQUENCE [LARGE SCALE GENOMIC DNA]</scope>
    <source>
        <strain evidence="2 3">CSC1</strain>
    </source>
</reference>
<evidence type="ECO:0000259" key="1">
    <source>
        <dbReference type="Pfam" id="PF03330"/>
    </source>
</evidence>
<keyword evidence="3" id="KW-1185">Reference proteome</keyword>
<dbReference type="PANTHER" id="PTHR34183">
    <property type="entry name" value="ENDOLYTIC PEPTIDOGLYCAN TRANSGLYCOSYLASE RLPA"/>
    <property type="match status" value="1"/>
</dbReference>
<organism evidence="2 3">
    <name type="scientific">Methylocystis hirsuta</name>
    <dbReference type="NCBI Taxonomy" id="369798"/>
    <lineage>
        <taxon>Bacteria</taxon>
        <taxon>Pseudomonadati</taxon>
        <taxon>Pseudomonadota</taxon>
        <taxon>Alphaproteobacteria</taxon>
        <taxon>Hyphomicrobiales</taxon>
        <taxon>Methylocystaceae</taxon>
        <taxon>Methylocystis</taxon>
    </lineage>
</organism>
<dbReference type="AlphaFoldDB" id="A0A3M9XUD2"/>
<evidence type="ECO:0000313" key="2">
    <source>
        <dbReference type="EMBL" id="RNJ51614.1"/>
    </source>
</evidence>
<proteinExistence type="predicted"/>
<dbReference type="InterPro" id="IPR036908">
    <property type="entry name" value="RlpA-like_sf"/>
</dbReference>
<evidence type="ECO:0000313" key="3">
    <source>
        <dbReference type="Proteomes" id="UP000268623"/>
    </source>
</evidence>
<dbReference type="SUPFAM" id="SSF50685">
    <property type="entry name" value="Barwin-like endoglucanases"/>
    <property type="match status" value="1"/>
</dbReference>
<comment type="caution">
    <text evidence="2">The sequence shown here is derived from an EMBL/GenBank/DDBJ whole genome shotgun (WGS) entry which is preliminary data.</text>
</comment>
<gene>
    <name evidence="2" type="ORF">D1O30_07190</name>
</gene>
<name>A0A3M9XUD2_9HYPH</name>
<feature type="domain" description="RlpA-like protein double-psi beta-barrel" evidence="1">
    <location>
        <begin position="42"/>
        <end position="121"/>
    </location>
</feature>
<dbReference type="CDD" id="cd22268">
    <property type="entry name" value="DPBB_RlpA-like"/>
    <property type="match status" value="1"/>
</dbReference>
<protein>
    <submittedName>
        <fullName evidence="2">Septal ring lytic transglycosylase RlpA family lipoprotein</fullName>
    </submittedName>
</protein>
<dbReference type="PANTHER" id="PTHR34183:SF8">
    <property type="entry name" value="ENDOLYTIC PEPTIDOGLYCAN TRANSGLYCOSYLASE RLPA-RELATED"/>
    <property type="match status" value="1"/>
</dbReference>
<dbReference type="OrthoDB" id="9779128at2"/>
<dbReference type="Pfam" id="PF03330">
    <property type="entry name" value="DPBB_1"/>
    <property type="match status" value="1"/>
</dbReference>
<dbReference type="Proteomes" id="UP000268623">
    <property type="component" value="Unassembled WGS sequence"/>
</dbReference>
<accession>A0A3M9XUD2</accession>